<evidence type="ECO:0000256" key="2">
    <source>
        <dbReference type="ARBA" id="ARBA00022723"/>
    </source>
</evidence>
<dbReference type="GO" id="GO:0003824">
    <property type="term" value="F:catalytic activity"/>
    <property type="evidence" value="ECO:0007669"/>
    <property type="project" value="InterPro"/>
</dbReference>
<dbReference type="InterPro" id="IPR036663">
    <property type="entry name" value="Fumarylacetoacetase_C_sf"/>
</dbReference>
<evidence type="ECO:0000313" key="4">
    <source>
        <dbReference type="EMBL" id="BBF80700.1"/>
    </source>
</evidence>
<name>A0A3G9G086_9CAUL</name>
<dbReference type="OrthoDB" id="9779415at2"/>
<organism evidence="4 5">
    <name type="scientific">Asticcacaulis excentricus</name>
    <dbReference type="NCBI Taxonomy" id="78587"/>
    <lineage>
        <taxon>Bacteria</taxon>
        <taxon>Pseudomonadati</taxon>
        <taxon>Pseudomonadota</taxon>
        <taxon>Alphaproteobacteria</taxon>
        <taxon>Caulobacterales</taxon>
        <taxon>Caulobacteraceae</taxon>
        <taxon>Asticcacaulis</taxon>
    </lineage>
</organism>
<dbReference type="EMBL" id="AP018827">
    <property type="protein sequence ID" value="BBF80700.1"/>
    <property type="molecule type" value="Genomic_DNA"/>
</dbReference>
<keyword evidence="2" id="KW-0479">Metal-binding</keyword>
<dbReference type="SUPFAM" id="SSF56529">
    <property type="entry name" value="FAH"/>
    <property type="match status" value="1"/>
</dbReference>
<dbReference type="PANTHER" id="PTHR42796:SF7">
    <property type="entry name" value="2-DEHYDRO-3-DEOXY-D-ARABINONATE DEHYDRATASE"/>
    <property type="match status" value="1"/>
</dbReference>
<dbReference type="PANTHER" id="PTHR42796">
    <property type="entry name" value="FUMARYLACETOACETATE HYDROLASE DOMAIN-CONTAINING PROTEIN 2A-RELATED"/>
    <property type="match status" value="1"/>
</dbReference>
<accession>A0A3G9G086</accession>
<dbReference type="AlphaFoldDB" id="A0A3G9G086"/>
<evidence type="ECO:0000256" key="1">
    <source>
        <dbReference type="ARBA" id="ARBA00010211"/>
    </source>
</evidence>
<dbReference type="Pfam" id="PF01557">
    <property type="entry name" value="FAA_hydrolase"/>
    <property type="match status" value="1"/>
</dbReference>
<proteinExistence type="inferred from homology"/>
<protein>
    <submittedName>
        <fullName evidence="4">Predicted 2-keto-3-deoxyxylonate dehydratase</fullName>
    </submittedName>
</protein>
<dbReference type="GO" id="GO:0046872">
    <property type="term" value="F:metal ion binding"/>
    <property type="evidence" value="ECO:0007669"/>
    <property type="project" value="UniProtKB-KW"/>
</dbReference>
<evidence type="ECO:0000313" key="5">
    <source>
        <dbReference type="Proteomes" id="UP000278756"/>
    </source>
</evidence>
<dbReference type="GO" id="GO:0044281">
    <property type="term" value="P:small molecule metabolic process"/>
    <property type="evidence" value="ECO:0007669"/>
    <property type="project" value="UniProtKB-ARBA"/>
</dbReference>
<comment type="similarity">
    <text evidence="1">Belongs to the FAH family.</text>
</comment>
<feature type="domain" description="Fumarylacetoacetase-like C-terminal" evidence="3">
    <location>
        <begin position="216"/>
        <end position="355"/>
    </location>
</feature>
<dbReference type="Gene3D" id="3.90.850.10">
    <property type="entry name" value="Fumarylacetoacetase-like, C-terminal domain"/>
    <property type="match status" value="1"/>
</dbReference>
<gene>
    <name evidence="4" type="ORF">EM6_1285</name>
</gene>
<reference evidence="5" key="1">
    <citation type="journal article" date="2017" name="Biotechnol. Biofuels">
        <title>Evaluation of environmental bacterial communities as a factor affecting the growth of duckweed Lemna minor.</title>
        <authorList>
            <person name="Ishizawa H."/>
            <person name="Kuroda M."/>
            <person name="Morikawa M."/>
            <person name="Ike M."/>
        </authorList>
    </citation>
    <scope>NUCLEOTIDE SEQUENCE [LARGE SCALE GENOMIC DNA]</scope>
    <source>
        <strain evidence="5">M6</strain>
    </source>
</reference>
<reference evidence="5" key="2">
    <citation type="journal article" date="2017" name="Plant Physiol. Biochem.">
        <title>Differential oxidative and antioxidative response of duckweed Lemna minor toward plant growth promoting/inhibiting bacteria.</title>
        <authorList>
            <person name="Ishizawa H."/>
            <person name="Kuroda M."/>
            <person name="Morikawa M."/>
            <person name="Ike M."/>
        </authorList>
    </citation>
    <scope>NUCLEOTIDE SEQUENCE [LARGE SCALE GENOMIC DNA]</scope>
    <source>
        <strain evidence="5">M6</strain>
    </source>
</reference>
<dbReference type="Proteomes" id="UP000278756">
    <property type="component" value="Chromosome 1"/>
</dbReference>
<evidence type="ECO:0000259" key="3">
    <source>
        <dbReference type="Pfam" id="PF01557"/>
    </source>
</evidence>
<dbReference type="RefSeq" id="WP_126421202.1">
    <property type="nucleotide sequence ID" value="NZ_AP018827.1"/>
</dbReference>
<dbReference type="InterPro" id="IPR011234">
    <property type="entry name" value="Fumarylacetoacetase-like_C"/>
</dbReference>
<dbReference type="InterPro" id="IPR051121">
    <property type="entry name" value="FAH"/>
</dbReference>
<sequence length="391" mass="41933">MTDFLPAAMLPVDWREATLVGRILLPEGPTPVLVKGGEVFDMSAVAPTVAQLLANWPEKGVPAGGKSLGKLEDFAFQKAWEGKSTLLSPIDLQVVKAAGVTFAVSAVERVIEERARGDYNKAQAIRDDLAARVGGDIRSVVPGTEAAAKLKEALIADGLWSQYLEVAIGPDAEVFTKSPVLSSVGWGEEVGVRSDSTWNNPEPEVVMVVDPKGRALGATLGNDVNLRCFEGRSALLLGKAKDNNASCALGPFIRLFDEGFTIEDVRSAVLDLRIDGPEGYVLEGRSSMDQISRDPLELIRQALSEHHYPDGFVLMLGTLFAPTQDRDTPGRGFTHKVGDIVTVTSPKLGTLENRVTTSKDARAWTFGIVALMQNLVSRGLLKVETAKADAA</sequence>